<reference evidence="3 4" key="1">
    <citation type="submission" date="2020-03" db="EMBL/GenBank/DDBJ databases">
        <title>Metabolic flexibility allows generalist bacteria to become dominant in a frequently disturbed ecosystem.</title>
        <authorList>
            <person name="Chen Y.-J."/>
            <person name="Leung P.M."/>
            <person name="Bay S.K."/>
            <person name="Hugenholtz P."/>
            <person name="Kessler A.J."/>
            <person name="Shelley G."/>
            <person name="Waite D.W."/>
            <person name="Cook P.L."/>
            <person name="Greening C."/>
        </authorList>
    </citation>
    <scope>NUCLEOTIDE SEQUENCE [LARGE SCALE GENOMIC DNA]</scope>
    <source>
        <strain evidence="3">SS_bin_28</strain>
    </source>
</reference>
<evidence type="ECO:0000313" key="4">
    <source>
        <dbReference type="Proteomes" id="UP000547674"/>
    </source>
</evidence>
<dbReference type="GO" id="GO:0016020">
    <property type="term" value="C:membrane"/>
    <property type="evidence" value="ECO:0007669"/>
    <property type="project" value="InterPro"/>
</dbReference>
<sequence>LSLVAVTYTKAGVAATLMAIVPILVLPLVRWVFKERITARAFVGALIAVLGVAILTLG</sequence>
<organism evidence="3 4">
    <name type="scientific">Eiseniibacteriota bacterium</name>
    <dbReference type="NCBI Taxonomy" id="2212470"/>
    <lineage>
        <taxon>Bacteria</taxon>
        <taxon>Candidatus Eiseniibacteriota</taxon>
    </lineage>
</organism>
<dbReference type="EMBL" id="JABDJR010000125">
    <property type="protein sequence ID" value="NNF05775.1"/>
    <property type="molecule type" value="Genomic_DNA"/>
</dbReference>
<name>A0A7Y2E9A8_UNCEI</name>
<comment type="caution">
    <text evidence="3">The sequence shown here is derived from an EMBL/GenBank/DDBJ whole genome shotgun (WGS) entry which is preliminary data.</text>
</comment>
<dbReference type="Proteomes" id="UP000547674">
    <property type="component" value="Unassembled WGS sequence"/>
</dbReference>
<accession>A0A7Y2E9A8</accession>
<dbReference type="InterPro" id="IPR000620">
    <property type="entry name" value="EamA_dom"/>
</dbReference>
<protein>
    <submittedName>
        <fullName evidence="3">EamA family transporter</fullName>
    </submittedName>
</protein>
<evidence type="ECO:0000256" key="1">
    <source>
        <dbReference type="SAM" id="Phobius"/>
    </source>
</evidence>
<dbReference type="InterPro" id="IPR037185">
    <property type="entry name" value="EmrE-like"/>
</dbReference>
<gene>
    <name evidence="3" type="ORF">HKN21_03355</name>
</gene>
<dbReference type="AlphaFoldDB" id="A0A7Y2E9A8"/>
<keyword evidence="1" id="KW-1133">Transmembrane helix</keyword>
<proteinExistence type="predicted"/>
<feature type="transmembrane region" description="Helical" evidence="1">
    <location>
        <begin position="12"/>
        <end position="33"/>
    </location>
</feature>
<feature type="non-terminal residue" evidence="3">
    <location>
        <position position="1"/>
    </location>
</feature>
<keyword evidence="1" id="KW-0812">Transmembrane</keyword>
<keyword evidence="1" id="KW-0472">Membrane</keyword>
<feature type="transmembrane region" description="Helical" evidence="1">
    <location>
        <begin position="40"/>
        <end position="57"/>
    </location>
</feature>
<dbReference type="Pfam" id="PF00892">
    <property type="entry name" value="EamA"/>
    <property type="match status" value="1"/>
</dbReference>
<dbReference type="SUPFAM" id="SSF103481">
    <property type="entry name" value="Multidrug resistance efflux transporter EmrE"/>
    <property type="match status" value="1"/>
</dbReference>
<evidence type="ECO:0000313" key="3">
    <source>
        <dbReference type="EMBL" id="NNF05775.1"/>
    </source>
</evidence>
<feature type="domain" description="EamA" evidence="2">
    <location>
        <begin position="3"/>
        <end position="56"/>
    </location>
</feature>
<evidence type="ECO:0000259" key="2">
    <source>
        <dbReference type="Pfam" id="PF00892"/>
    </source>
</evidence>